<keyword evidence="1" id="KW-0472">Membrane</keyword>
<dbReference type="Proteomes" id="UP000309061">
    <property type="component" value="Chromosome"/>
</dbReference>
<dbReference type="Gene3D" id="2.60.120.570">
    <property type="entry name" value="Particulate methane monooxygenase, b subunit. Chain: A, domain 1"/>
    <property type="match status" value="1"/>
</dbReference>
<keyword evidence="3" id="KW-0503">Monooxygenase</keyword>
<dbReference type="GO" id="GO:0004497">
    <property type="term" value="F:monooxygenase activity"/>
    <property type="evidence" value="ECO:0007669"/>
    <property type="project" value="UniProtKB-KW"/>
</dbReference>
<name>A0A6B8KM31_9HYPH</name>
<dbReference type="Gene3D" id="1.10.287.710">
    <property type="entry name" value="Helix hairpin bin"/>
    <property type="match status" value="1"/>
</dbReference>
<gene>
    <name evidence="3" type="ORF">H2LOC_011620</name>
</gene>
<dbReference type="KEGG" id="mhey:H2LOC_011620"/>
<dbReference type="OrthoDB" id="178549at2"/>
<dbReference type="Gene3D" id="2.60.40.1580">
    <property type="entry name" value="Particulate methane monooxygenase, b subunit. Chain: A, domain 3"/>
    <property type="match status" value="1"/>
</dbReference>
<protein>
    <submittedName>
        <fullName evidence="3">Methane monooxygenase/ammonia monooxygenase subunit B</fullName>
    </submittedName>
</protein>
<dbReference type="InterPro" id="IPR023141">
    <property type="entry name" value="NH3_CH4_mOase_suB_hlx_hairpin"/>
</dbReference>
<feature type="signal peptide" evidence="2">
    <location>
        <begin position="1"/>
        <end position="29"/>
    </location>
</feature>
<keyword evidence="4" id="KW-1185">Reference proteome</keyword>
<feature type="transmembrane region" description="Helical" evidence="1">
    <location>
        <begin position="232"/>
        <end position="249"/>
    </location>
</feature>
<dbReference type="InterPro" id="IPR023301">
    <property type="entry name" value="NH3_CH4_mOase_suB_N"/>
</dbReference>
<keyword evidence="1" id="KW-1133">Transmembrane helix</keyword>
<sequence>MGARSVRAITLGLAAAIAATTLPVTPASAHGERSQQAFLRMRTLNWYDVKWSKTTLNVNEEMELTGKVHVFSGWPQAVAKPEEAFLNVGEPGPVLVRKASWVGGVPTPRTFSLEVGKDYEYRILLKARRQGRFHVHVQINVKDGGPIVGPGQWVEIKGDMKDFTNPVTLLDGSTVDIETYGITWTMTYHFIWMAAAAAWIIYWFMQKGIIARGWQVAAGKGNEIITPADKRFGGIWLAVSMLALLFFYAKANSEFPRTLPMQAGLLKGIGPIDEPASVVSARFGGGSYKVPGRELSINLKITNRGNEPLKIGEFTTAGLRFLNPEVFTTRPEFPEYLMADRGLSVNDPTPIAPGETRDVVVVVQDARFDIERLSDLAYDTDSQFGGLLFLFSPSGKREKVEIGGPVIPRFQAGASL</sequence>
<evidence type="ECO:0000313" key="3">
    <source>
        <dbReference type="EMBL" id="QGM48050.1"/>
    </source>
</evidence>
<keyword evidence="1" id="KW-0812">Transmembrane</keyword>
<dbReference type="Pfam" id="PF04744">
    <property type="entry name" value="Monooxygenase_B"/>
    <property type="match status" value="1"/>
</dbReference>
<keyword evidence="3" id="KW-0560">Oxidoreductase</keyword>
<dbReference type="NCBIfam" id="TIGR03079">
    <property type="entry name" value="CH4_NH3mon_ox_B"/>
    <property type="match status" value="1"/>
</dbReference>
<evidence type="ECO:0000313" key="4">
    <source>
        <dbReference type="Proteomes" id="UP000309061"/>
    </source>
</evidence>
<reference evidence="3 4" key="1">
    <citation type="submission" date="2019-11" db="EMBL/GenBank/DDBJ databases">
        <title>The genome sequence of Methylocystis heyeri.</title>
        <authorList>
            <person name="Oshkin I.Y."/>
            <person name="Miroshnikov K."/>
            <person name="Dedysh S.N."/>
        </authorList>
    </citation>
    <scope>NUCLEOTIDE SEQUENCE [LARGE SCALE GENOMIC DNA]</scope>
    <source>
        <strain evidence="3 4">H2</strain>
    </source>
</reference>
<dbReference type="EMBL" id="CP046052">
    <property type="protein sequence ID" value="QGM48050.1"/>
    <property type="molecule type" value="Genomic_DNA"/>
</dbReference>
<dbReference type="NCBIfam" id="NF041640">
    <property type="entry name" value="AmoB_BACT"/>
    <property type="match status" value="1"/>
</dbReference>
<evidence type="ECO:0000256" key="1">
    <source>
        <dbReference type="SAM" id="Phobius"/>
    </source>
</evidence>
<evidence type="ECO:0000256" key="2">
    <source>
        <dbReference type="SAM" id="SignalP"/>
    </source>
</evidence>
<organism evidence="3 4">
    <name type="scientific">Methylocystis heyeri</name>
    <dbReference type="NCBI Taxonomy" id="391905"/>
    <lineage>
        <taxon>Bacteria</taxon>
        <taxon>Pseudomonadati</taxon>
        <taxon>Pseudomonadota</taxon>
        <taxon>Alphaproteobacteria</taxon>
        <taxon>Hyphomicrobiales</taxon>
        <taxon>Methylocystaceae</taxon>
        <taxon>Methylocystis</taxon>
    </lineage>
</organism>
<dbReference type="InterPro" id="IPR006833">
    <property type="entry name" value="NH3_CH4_mOase_B"/>
</dbReference>
<feature type="transmembrane region" description="Helical" evidence="1">
    <location>
        <begin position="186"/>
        <end position="205"/>
    </location>
</feature>
<keyword evidence="2" id="KW-0732">Signal</keyword>
<feature type="chain" id="PRO_5025555910" evidence="2">
    <location>
        <begin position="30"/>
        <end position="416"/>
    </location>
</feature>
<proteinExistence type="predicted"/>
<dbReference type="InterPro" id="IPR023303">
    <property type="entry name" value="NH3_CH4_mOase_suB_C"/>
</dbReference>
<dbReference type="AlphaFoldDB" id="A0A6B8KM31"/>
<accession>A0A6B8KM31</accession>